<feature type="domain" description="DUF5641" evidence="1">
    <location>
        <begin position="76"/>
        <end position="140"/>
    </location>
</feature>
<dbReference type="PANTHER" id="PTHR47331">
    <property type="entry name" value="PHD-TYPE DOMAIN-CONTAINING PROTEIN"/>
    <property type="match status" value="1"/>
</dbReference>
<dbReference type="OrthoDB" id="6433996at2759"/>
<dbReference type="InterPro" id="IPR040676">
    <property type="entry name" value="DUF5641"/>
</dbReference>
<dbReference type="PANTHER" id="PTHR47331:SF1">
    <property type="entry name" value="GAG-LIKE PROTEIN"/>
    <property type="match status" value="1"/>
</dbReference>
<dbReference type="Proteomes" id="UP000886998">
    <property type="component" value="Unassembled WGS sequence"/>
</dbReference>
<protein>
    <submittedName>
        <fullName evidence="2">DUF5641 domain-containing protein</fullName>
    </submittedName>
</protein>
<evidence type="ECO:0000313" key="3">
    <source>
        <dbReference type="Proteomes" id="UP000886998"/>
    </source>
</evidence>
<organism evidence="2 3">
    <name type="scientific">Trichonephila inaurata madagascariensis</name>
    <dbReference type="NCBI Taxonomy" id="2747483"/>
    <lineage>
        <taxon>Eukaryota</taxon>
        <taxon>Metazoa</taxon>
        <taxon>Ecdysozoa</taxon>
        <taxon>Arthropoda</taxon>
        <taxon>Chelicerata</taxon>
        <taxon>Arachnida</taxon>
        <taxon>Araneae</taxon>
        <taxon>Araneomorphae</taxon>
        <taxon>Entelegynae</taxon>
        <taxon>Araneoidea</taxon>
        <taxon>Nephilidae</taxon>
        <taxon>Trichonephila</taxon>
        <taxon>Trichonephila inaurata</taxon>
    </lineage>
</organism>
<evidence type="ECO:0000313" key="2">
    <source>
        <dbReference type="EMBL" id="GFY43991.1"/>
    </source>
</evidence>
<dbReference type="Pfam" id="PF18701">
    <property type="entry name" value="DUF5641"/>
    <property type="match status" value="1"/>
</dbReference>
<proteinExistence type="predicted"/>
<name>A0A8X6X1Z7_9ARAC</name>
<gene>
    <name evidence="2" type="primary">AVEN_14581_1</name>
    <name evidence="2" type="ORF">TNIN_445801</name>
</gene>
<comment type="caution">
    <text evidence="2">The sequence shown here is derived from an EMBL/GenBank/DDBJ whole genome shotgun (WGS) entry which is preliminary data.</text>
</comment>
<accession>A0A8X6X1Z7</accession>
<reference evidence="2" key="1">
    <citation type="submission" date="2020-08" db="EMBL/GenBank/DDBJ databases">
        <title>Multicomponent nature underlies the extraordinary mechanical properties of spider dragline silk.</title>
        <authorList>
            <person name="Kono N."/>
            <person name="Nakamura H."/>
            <person name="Mori M."/>
            <person name="Yoshida Y."/>
            <person name="Ohtoshi R."/>
            <person name="Malay A.D."/>
            <person name="Moran D.A.P."/>
            <person name="Tomita M."/>
            <person name="Numata K."/>
            <person name="Arakawa K."/>
        </authorList>
    </citation>
    <scope>NUCLEOTIDE SEQUENCE</scope>
</reference>
<keyword evidence="3" id="KW-1185">Reference proteome</keyword>
<evidence type="ECO:0000259" key="1">
    <source>
        <dbReference type="Pfam" id="PF18701"/>
    </source>
</evidence>
<dbReference type="EMBL" id="BMAV01003982">
    <property type="protein sequence ID" value="GFY43991.1"/>
    <property type="molecule type" value="Genomic_DNA"/>
</dbReference>
<dbReference type="AlphaFoldDB" id="A0A8X6X1Z7"/>
<sequence>MPLIPRPDNCNDPLASHICKKVSTGEIRVRDHAHLGTGRINGLVHQVIDGVMENLIQISSSEHADMRDEDPIYDKVDYLSALQNRFKWEYPNNNFKIGDIVIVKDDNVPPAIWPLGKVIESHPANDDVVREITLRTVKGKGHYMKNVYCYCEWSSRA</sequence>